<dbReference type="AlphaFoldDB" id="A0A2I0UQX8"/>
<proteinExistence type="predicted"/>
<evidence type="ECO:0000256" key="1">
    <source>
        <dbReference type="SAM" id="Phobius"/>
    </source>
</evidence>
<keyword evidence="1" id="KW-0472">Membrane</keyword>
<accession>A0A2I0UQX8</accession>
<gene>
    <name evidence="2" type="ORF">llap_1273</name>
</gene>
<dbReference type="Proteomes" id="UP000233556">
    <property type="component" value="Unassembled WGS sequence"/>
</dbReference>
<keyword evidence="1" id="KW-0812">Transmembrane</keyword>
<evidence type="ECO:0000313" key="3">
    <source>
        <dbReference type="Proteomes" id="UP000233556"/>
    </source>
</evidence>
<keyword evidence="3" id="KW-1185">Reference proteome</keyword>
<keyword evidence="1" id="KW-1133">Transmembrane helix</keyword>
<reference evidence="3" key="1">
    <citation type="submission" date="2017-11" db="EMBL/GenBank/DDBJ databases">
        <authorList>
            <person name="Lima N.C."/>
            <person name="Parody-Merino A.M."/>
            <person name="Battley P.F."/>
            <person name="Fidler A.E."/>
            <person name="Prosdocimi F."/>
        </authorList>
    </citation>
    <scope>NUCLEOTIDE SEQUENCE [LARGE SCALE GENOMIC DNA]</scope>
</reference>
<organism evidence="2 3">
    <name type="scientific">Limosa lapponica baueri</name>
    <dbReference type="NCBI Taxonomy" id="1758121"/>
    <lineage>
        <taxon>Eukaryota</taxon>
        <taxon>Metazoa</taxon>
        <taxon>Chordata</taxon>
        <taxon>Craniata</taxon>
        <taxon>Vertebrata</taxon>
        <taxon>Euteleostomi</taxon>
        <taxon>Archelosauria</taxon>
        <taxon>Archosauria</taxon>
        <taxon>Dinosauria</taxon>
        <taxon>Saurischia</taxon>
        <taxon>Theropoda</taxon>
        <taxon>Coelurosauria</taxon>
        <taxon>Aves</taxon>
        <taxon>Neognathae</taxon>
        <taxon>Neoaves</taxon>
        <taxon>Charadriiformes</taxon>
        <taxon>Scolopacidae</taxon>
        <taxon>Limosa</taxon>
    </lineage>
</organism>
<dbReference type="EMBL" id="KZ505653">
    <property type="protein sequence ID" value="PKU48441.1"/>
    <property type="molecule type" value="Genomic_DNA"/>
</dbReference>
<sequence length="195" mass="22534">MNRKKNEVEEKWRQWGTGRKERWEEDRHHKMIWVVPGLRGGRKDLVEEKAGLAVYVERYSCKESQAKKMMVFYLYSALVRPCLGYSVQFWALQYKRDMEIMERVQDIHLSNEAKKRRDTHKQISNRVSVLAGPKGNTSRCCNVLSLNIEKYLSPPALPSAFHQMKGNPSACAQFIASYRHSSPGLCGGEISFPKP</sequence>
<name>A0A2I0UQX8_LIMLA</name>
<protein>
    <submittedName>
        <fullName evidence="2">Uncharacterized protein</fullName>
    </submittedName>
</protein>
<reference evidence="3" key="2">
    <citation type="submission" date="2017-12" db="EMBL/GenBank/DDBJ databases">
        <title>Genome sequence of the Bar-tailed Godwit (Limosa lapponica baueri).</title>
        <authorList>
            <person name="Lima N.C.B."/>
            <person name="Parody-Merino A.M."/>
            <person name="Battley P.F."/>
            <person name="Fidler A.E."/>
            <person name="Prosdocimi F."/>
        </authorList>
    </citation>
    <scope>NUCLEOTIDE SEQUENCE [LARGE SCALE GENOMIC DNA]</scope>
</reference>
<feature type="transmembrane region" description="Helical" evidence="1">
    <location>
        <begin position="72"/>
        <end position="92"/>
    </location>
</feature>
<evidence type="ECO:0000313" key="2">
    <source>
        <dbReference type="EMBL" id="PKU48441.1"/>
    </source>
</evidence>